<proteinExistence type="predicted"/>
<dbReference type="EMBL" id="AWUE01020979">
    <property type="protein sequence ID" value="OMO64324.1"/>
    <property type="molecule type" value="Genomic_DNA"/>
</dbReference>
<organism evidence="1 2">
    <name type="scientific">Corchorus olitorius</name>
    <dbReference type="NCBI Taxonomy" id="93759"/>
    <lineage>
        <taxon>Eukaryota</taxon>
        <taxon>Viridiplantae</taxon>
        <taxon>Streptophyta</taxon>
        <taxon>Embryophyta</taxon>
        <taxon>Tracheophyta</taxon>
        <taxon>Spermatophyta</taxon>
        <taxon>Magnoliopsida</taxon>
        <taxon>eudicotyledons</taxon>
        <taxon>Gunneridae</taxon>
        <taxon>Pentapetalae</taxon>
        <taxon>rosids</taxon>
        <taxon>malvids</taxon>
        <taxon>Malvales</taxon>
        <taxon>Malvaceae</taxon>
        <taxon>Grewioideae</taxon>
        <taxon>Apeibeae</taxon>
        <taxon>Corchorus</taxon>
    </lineage>
</organism>
<dbReference type="Proteomes" id="UP000187203">
    <property type="component" value="Unassembled WGS sequence"/>
</dbReference>
<keyword evidence="2" id="KW-1185">Reference proteome</keyword>
<name>A0A1R3H1V0_9ROSI</name>
<dbReference type="AlphaFoldDB" id="A0A1R3H1V0"/>
<comment type="caution">
    <text evidence="1">The sequence shown here is derived from an EMBL/GenBank/DDBJ whole genome shotgun (WGS) entry which is preliminary data.</text>
</comment>
<reference evidence="2" key="1">
    <citation type="submission" date="2013-09" db="EMBL/GenBank/DDBJ databases">
        <title>Corchorus olitorius genome sequencing.</title>
        <authorList>
            <person name="Alam M."/>
            <person name="Haque M.S."/>
            <person name="Islam M.S."/>
            <person name="Emdad E.M."/>
            <person name="Islam M.M."/>
            <person name="Ahmed B."/>
            <person name="Halim A."/>
            <person name="Hossen Q.M.M."/>
            <person name="Hossain M.Z."/>
            <person name="Ahmed R."/>
            <person name="Khan M.M."/>
            <person name="Islam R."/>
            <person name="Rashid M.M."/>
            <person name="Khan S.A."/>
            <person name="Rahman M.S."/>
            <person name="Alam M."/>
            <person name="Yahiya A.S."/>
            <person name="Khan M.S."/>
            <person name="Azam M.S."/>
            <person name="Haque T."/>
            <person name="Lashkar M.Z.H."/>
            <person name="Akhand A.I."/>
            <person name="Morshed G."/>
            <person name="Roy S."/>
            <person name="Uddin K.S."/>
            <person name="Rabeya T."/>
            <person name="Hossain A.S."/>
            <person name="Chowdhury A."/>
            <person name="Snigdha A.R."/>
            <person name="Mortoza M.S."/>
            <person name="Matin S.A."/>
            <person name="Hoque S.M.E."/>
            <person name="Islam M.K."/>
            <person name="Roy D.K."/>
            <person name="Haider R."/>
            <person name="Moosa M.M."/>
            <person name="Elias S.M."/>
            <person name="Hasan A.M."/>
            <person name="Jahan S."/>
            <person name="Shafiuddin M."/>
            <person name="Mahmood N."/>
            <person name="Shommy N.S."/>
        </authorList>
    </citation>
    <scope>NUCLEOTIDE SEQUENCE [LARGE SCALE GENOMIC DNA]</scope>
    <source>
        <strain evidence="2">cv. O-4</strain>
    </source>
</reference>
<protein>
    <submittedName>
        <fullName evidence="1">Uncharacterized protein</fullName>
    </submittedName>
</protein>
<dbReference type="OrthoDB" id="10274101at2759"/>
<accession>A0A1R3H1V0</accession>
<evidence type="ECO:0000313" key="2">
    <source>
        <dbReference type="Proteomes" id="UP000187203"/>
    </source>
</evidence>
<evidence type="ECO:0000313" key="1">
    <source>
        <dbReference type="EMBL" id="OMO64324.1"/>
    </source>
</evidence>
<sequence length="33" mass="3597">MDNSNGKVDSTFESSTLFHGNHLTGLLFNPSTQ</sequence>
<gene>
    <name evidence="1" type="ORF">COLO4_32076</name>
</gene>